<accession>A0A1B8QC16</accession>
<evidence type="ECO:0000256" key="3">
    <source>
        <dbReference type="ARBA" id="ARBA00022519"/>
    </source>
</evidence>
<evidence type="ECO:0000256" key="9">
    <source>
        <dbReference type="ARBA" id="ARBA00023303"/>
    </source>
</evidence>
<evidence type="ECO:0000256" key="1">
    <source>
        <dbReference type="ARBA" id="ARBA00004651"/>
    </source>
</evidence>
<keyword evidence="2 12" id="KW-1003">Cell membrane</keyword>
<dbReference type="PANTHER" id="PTHR28259:SF1">
    <property type="entry name" value="FLUORIDE EXPORT PROTEIN 1-RELATED"/>
    <property type="match status" value="1"/>
</dbReference>
<dbReference type="InterPro" id="IPR003691">
    <property type="entry name" value="FluC"/>
</dbReference>
<dbReference type="GO" id="GO:0046872">
    <property type="term" value="F:metal ion binding"/>
    <property type="evidence" value="ECO:0007669"/>
    <property type="project" value="UniProtKB-KW"/>
</dbReference>
<feature type="transmembrane region" description="Helical" evidence="12">
    <location>
        <begin position="66"/>
        <end position="84"/>
    </location>
</feature>
<evidence type="ECO:0000256" key="6">
    <source>
        <dbReference type="ARBA" id="ARBA00023053"/>
    </source>
</evidence>
<comment type="caution">
    <text evidence="13">The sequence shown here is derived from an EMBL/GenBank/DDBJ whole genome shotgun (WGS) entry which is preliminary data.</text>
</comment>
<keyword evidence="12" id="KW-0813">Transport</keyword>
<reference evidence="13 14" key="1">
    <citation type="submission" date="2016-06" db="EMBL/GenBank/DDBJ databases">
        <title>Draft genome of Moraxella atlantae CCUG 66109.</title>
        <authorList>
            <person name="Salva-Serra F."/>
            <person name="Engstrom-Jakobsson H."/>
            <person name="Thorell K."/>
            <person name="Gonzales-Siles L."/>
            <person name="Karlsson R."/>
            <person name="Boulund F."/>
            <person name="Engstrand L."/>
            <person name="Kristiansson E."/>
            <person name="Moore E."/>
        </authorList>
    </citation>
    <scope>NUCLEOTIDE SEQUENCE [LARGE SCALE GENOMIC DNA]</scope>
    <source>
        <strain evidence="13 14">CCUG 66109</strain>
    </source>
</reference>
<proteinExistence type="inferred from homology"/>
<protein>
    <recommendedName>
        <fullName evidence="12">Fluoride-specific ion channel FluC</fullName>
    </recommendedName>
</protein>
<evidence type="ECO:0000313" key="14">
    <source>
        <dbReference type="Proteomes" id="UP000092508"/>
    </source>
</evidence>
<dbReference type="EMBL" id="LZMZ01000018">
    <property type="protein sequence ID" value="OBX78271.1"/>
    <property type="molecule type" value="Genomic_DNA"/>
</dbReference>
<evidence type="ECO:0000256" key="5">
    <source>
        <dbReference type="ARBA" id="ARBA00022989"/>
    </source>
</evidence>
<keyword evidence="9 12" id="KW-0407">Ion channel</keyword>
<feature type="binding site" evidence="12">
    <location>
        <position position="77"/>
    </location>
    <ligand>
        <name>Na(+)</name>
        <dbReference type="ChEBI" id="CHEBI:29101"/>
        <note>structural</note>
    </ligand>
</feature>
<dbReference type="HAMAP" id="MF_00454">
    <property type="entry name" value="FluC"/>
    <property type="match status" value="1"/>
</dbReference>
<evidence type="ECO:0000256" key="7">
    <source>
        <dbReference type="ARBA" id="ARBA00023065"/>
    </source>
</evidence>
<dbReference type="GO" id="GO:0005886">
    <property type="term" value="C:plasma membrane"/>
    <property type="evidence" value="ECO:0007669"/>
    <property type="project" value="UniProtKB-SubCell"/>
</dbReference>
<name>A0A1B8QC16_9GAMM</name>
<keyword evidence="8 12" id="KW-0472">Membrane</keyword>
<dbReference type="PANTHER" id="PTHR28259">
    <property type="entry name" value="FLUORIDE EXPORT PROTEIN 1-RELATED"/>
    <property type="match status" value="1"/>
</dbReference>
<dbReference type="NCBIfam" id="TIGR00494">
    <property type="entry name" value="crcB"/>
    <property type="match status" value="1"/>
</dbReference>
<evidence type="ECO:0000256" key="11">
    <source>
        <dbReference type="ARBA" id="ARBA00035585"/>
    </source>
</evidence>
<keyword evidence="3" id="KW-0997">Cell inner membrane</keyword>
<dbReference type="RefSeq" id="WP_067236682.1">
    <property type="nucleotide sequence ID" value="NZ_LZMZ01000018.1"/>
</dbReference>
<keyword evidence="4 12" id="KW-0812">Transmembrane</keyword>
<evidence type="ECO:0000256" key="2">
    <source>
        <dbReference type="ARBA" id="ARBA00022475"/>
    </source>
</evidence>
<feature type="transmembrane region" description="Helical" evidence="12">
    <location>
        <begin position="31"/>
        <end position="54"/>
    </location>
</feature>
<dbReference type="Pfam" id="PF02537">
    <property type="entry name" value="CRCB"/>
    <property type="match status" value="1"/>
</dbReference>
<organism evidence="13 14">
    <name type="scientific">Faucicola atlantae</name>
    <dbReference type="NCBI Taxonomy" id="34059"/>
    <lineage>
        <taxon>Bacteria</taxon>
        <taxon>Pseudomonadati</taxon>
        <taxon>Pseudomonadota</taxon>
        <taxon>Gammaproteobacteria</taxon>
        <taxon>Moraxellales</taxon>
        <taxon>Moraxellaceae</taxon>
        <taxon>Faucicola</taxon>
    </lineage>
</organism>
<dbReference type="OrthoDB" id="9806299at2"/>
<evidence type="ECO:0000256" key="10">
    <source>
        <dbReference type="ARBA" id="ARBA00035120"/>
    </source>
</evidence>
<keyword evidence="6 12" id="KW-0915">Sodium</keyword>
<comment type="subcellular location">
    <subcellularLocation>
        <location evidence="1 12">Cell membrane</location>
        <topology evidence="1 12">Multi-pass membrane protein</topology>
    </subcellularLocation>
</comment>
<feature type="binding site" evidence="12">
    <location>
        <position position="74"/>
    </location>
    <ligand>
        <name>Na(+)</name>
        <dbReference type="ChEBI" id="CHEBI:29101"/>
        <note>structural</note>
    </ligand>
</feature>
<dbReference type="AlphaFoldDB" id="A0A1B8QC16"/>
<evidence type="ECO:0000313" key="13">
    <source>
        <dbReference type="EMBL" id="OBX78271.1"/>
    </source>
</evidence>
<dbReference type="GO" id="GO:0062054">
    <property type="term" value="F:fluoride channel activity"/>
    <property type="evidence" value="ECO:0007669"/>
    <property type="project" value="UniProtKB-UniRule"/>
</dbReference>
<comment type="catalytic activity">
    <reaction evidence="11">
        <text>fluoride(in) = fluoride(out)</text>
        <dbReference type="Rhea" id="RHEA:76159"/>
        <dbReference type="ChEBI" id="CHEBI:17051"/>
    </reaction>
    <physiologicalReaction direction="left-to-right" evidence="11">
        <dbReference type="Rhea" id="RHEA:76160"/>
    </physiologicalReaction>
</comment>
<sequence length="126" mass="13381">MPYSLLAIAVGAVLGAWLRWGIGQWLNPLFVSLPLGTLTANLLGAFIIGLATAWLANSTLSPNIKLLLVTGFCGALTTFSTFSLEMLDLLQRTRLMAALTGIAVHVGGSLICTALGLACYDWWASR</sequence>
<keyword evidence="5 12" id="KW-1133">Transmembrane helix</keyword>
<evidence type="ECO:0000256" key="4">
    <source>
        <dbReference type="ARBA" id="ARBA00022692"/>
    </source>
</evidence>
<comment type="activity regulation">
    <text evidence="12">Na(+) is not transported, but it plays an essential structural role and its presence is essential for fluoride channel function.</text>
</comment>
<comment type="similarity">
    <text evidence="10 12">Belongs to the fluoride channel Fluc/FEX (TC 1.A.43) family.</text>
</comment>
<keyword evidence="7 12" id="KW-0406">Ion transport</keyword>
<dbReference type="GO" id="GO:0140114">
    <property type="term" value="P:cellular detoxification of fluoride"/>
    <property type="evidence" value="ECO:0007669"/>
    <property type="project" value="UniProtKB-UniRule"/>
</dbReference>
<dbReference type="Proteomes" id="UP000092508">
    <property type="component" value="Unassembled WGS sequence"/>
</dbReference>
<dbReference type="NCBIfam" id="NF010792">
    <property type="entry name" value="PRK14196.1"/>
    <property type="match status" value="1"/>
</dbReference>
<comment type="function">
    <text evidence="12">Fluoride-specific ion channel. Important for reducing fluoride concentration in the cell, thus reducing its toxicity.</text>
</comment>
<gene>
    <name evidence="12" type="primary">fluC</name>
    <name evidence="12" type="synonym">crcB</name>
    <name evidence="13" type="ORF">A9308_06670</name>
</gene>
<evidence type="ECO:0000256" key="12">
    <source>
        <dbReference type="HAMAP-Rule" id="MF_00454"/>
    </source>
</evidence>
<feature type="transmembrane region" description="Helical" evidence="12">
    <location>
        <begin position="96"/>
        <end position="120"/>
    </location>
</feature>
<keyword evidence="12" id="KW-0479">Metal-binding</keyword>
<evidence type="ECO:0000256" key="8">
    <source>
        <dbReference type="ARBA" id="ARBA00023136"/>
    </source>
</evidence>
<dbReference type="STRING" id="34059.A9308_06670"/>